<dbReference type="EMBL" id="CP003154">
    <property type="protein sequence ID" value="AFL75937.1"/>
    <property type="molecule type" value="Genomic_DNA"/>
</dbReference>
<evidence type="ECO:0000313" key="2">
    <source>
        <dbReference type="EMBL" id="AFL75937.1"/>
    </source>
</evidence>
<dbReference type="GO" id="GO:0007165">
    <property type="term" value="P:signal transduction"/>
    <property type="evidence" value="ECO:0007669"/>
    <property type="project" value="InterPro"/>
</dbReference>
<dbReference type="HOGENOM" id="CLU_048995_1_1_6"/>
<dbReference type="PANTHER" id="PTHR22617">
    <property type="entry name" value="CHEMOTAXIS SENSOR HISTIDINE KINASE-RELATED"/>
    <property type="match status" value="1"/>
</dbReference>
<dbReference type="InterPro" id="IPR039315">
    <property type="entry name" value="CheW"/>
</dbReference>
<organism evidence="2 3">
    <name type="scientific">Thiocystis violascens (strain ATCC 17096 / DSM 198 / 6111)</name>
    <name type="common">Chromatium violascens</name>
    <dbReference type="NCBI Taxonomy" id="765911"/>
    <lineage>
        <taxon>Bacteria</taxon>
        <taxon>Pseudomonadati</taxon>
        <taxon>Pseudomonadota</taxon>
        <taxon>Gammaproteobacteria</taxon>
        <taxon>Chromatiales</taxon>
        <taxon>Chromatiaceae</taxon>
        <taxon>Thiocystis</taxon>
    </lineage>
</organism>
<dbReference type="InterPro" id="IPR002545">
    <property type="entry name" value="CheW-lke_dom"/>
</dbReference>
<dbReference type="Proteomes" id="UP000006062">
    <property type="component" value="Chromosome"/>
</dbReference>
<dbReference type="Gene3D" id="2.40.50.180">
    <property type="entry name" value="CheA-289, Domain 4"/>
    <property type="match status" value="1"/>
</dbReference>
<protein>
    <submittedName>
        <fullName evidence="2">Chemotaxis signal transduction protein</fullName>
    </submittedName>
</protein>
<dbReference type="PROSITE" id="PS50851">
    <property type="entry name" value="CHEW"/>
    <property type="match status" value="1"/>
</dbReference>
<sequence length="199" mass="20675">MGQLVPEGNRRPEADMTSGDAYGSQYLTFTVAGQMYGIGILTIKEIIQYGGVCGVPMLPAFIRGVINLRGAVVPVVDLSVRFHGQVAPTGKRNCIVIVETRADEGVQDVGVVVDSVSAVLDIAAAEIEPAPVFGARIKTDFIRGMGKVDGRFVILLDVERVLGTEGLVAVARTAQAGVANGASGMLTAEPEGGHVNALG</sequence>
<dbReference type="Gene3D" id="2.30.30.40">
    <property type="entry name" value="SH3 Domains"/>
    <property type="match status" value="1"/>
</dbReference>
<dbReference type="GO" id="GO:0005829">
    <property type="term" value="C:cytosol"/>
    <property type="evidence" value="ECO:0007669"/>
    <property type="project" value="TreeGrafter"/>
</dbReference>
<dbReference type="RefSeq" id="WP_014780322.1">
    <property type="nucleotide sequence ID" value="NC_018012.1"/>
</dbReference>
<keyword evidence="3" id="KW-1185">Reference proteome</keyword>
<dbReference type="InterPro" id="IPR036061">
    <property type="entry name" value="CheW-like_dom_sf"/>
</dbReference>
<dbReference type="PANTHER" id="PTHR22617:SF41">
    <property type="entry name" value="CHEMOTAXIS SIGNAL TRANSDUCTION SYSTEM ADAPTOR PROTEIN CHEW"/>
    <property type="match status" value="1"/>
</dbReference>
<evidence type="ECO:0000259" key="1">
    <source>
        <dbReference type="PROSITE" id="PS50851"/>
    </source>
</evidence>
<dbReference type="STRING" id="765911.Thivi_4116"/>
<gene>
    <name evidence="2" type="ordered locus">Thivi_4116</name>
</gene>
<dbReference type="GO" id="GO:0006935">
    <property type="term" value="P:chemotaxis"/>
    <property type="evidence" value="ECO:0007669"/>
    <property type="project" value="InterPro"/>
</dbReference>
<proteinExistence type="predicted"/>
<dbReference type="Pfam" id="PF01584">
    <property type="entry name" value="CheW"/>
    <property type="match status" value="1"/>
</dbReference>
<evidence type="ECO:0000313" key="3">
    <source>
        <dbReference type="Proteomes" id="UP000006062"/>
    </source>
</evidence>
<dbReference type="AlphaFoldDB" id="I3YG19"/>
<name>I3YG19_THIV6</name>
<accession>I3YG19</accession>
<dbReference type="KEGG" id="tvi:Thivi_4116"/>
<dbReference type="SUPFAM" id="SSF50341">
    <property type="entry name" value="CheW-like"/>
    <property type="match status" value="1"/>
</dbReference>
<dbReference type="eggNOG" id="COG0835">
    <property type="taxonomic scope" value="Bacteria"/>
</dbReference>
<reference evidence="2 3" key="1">
    <citation type="submission" date="2012-06" db="EMBL/GenBank/DDBJ databases">
        <title>Complete sequence of Thiocystis violascens DSM 198.</title>
        <authorList>
            <consortium name="US DOE Joint Genome Institute"/>
            <person name="Lucas S."/>
            <person name="Han J."/>
            <person name="Lapidus A."/>
            <person name="Cheng J.-F."/>
            <person name="Goodwin L."/>
            <person name="Pitluck S."/>
            <person name="Peters L."/>
            <person name="Ovchinnikova G."/>
            <person name="Teshima H."/>
            <person name="Detter J.C."/>
            <person name="Han C."/>
            <person name="Tapia R."/>
            <person name="Land M."/>
            <person name="Hauser L."/>
            <person name="Kyrpides N."/>
            <person name="Ivanova N."/>
            <person name="Pagani I."/>
            <person name="Vogl K."/>
            <person name="Liu Z."/>
            <person name="Frigaard N.-U."/>
            <person name="Bryant D."/>
            <person name="Woyke T."/>
        </authorList>
    </citation>
    <scope>NUCLEOTIDE SEQUENCE [LARGE SCALE GENOMIC DNA]</scope>
    <source>
        <strain evidence="3">ATCC 17096 / DSM 198 / 6111</strain>
    </source>
</reference>
<dbReference type="SMART" id="SM00260">
    <property type="entry name" value="CheW"/>
    <property type="match status" value="1"/>
</dbReference>
<feature type="domain" description="CheW-like" evidence="1">
    <location>
        <begin position="23"/>
        <end position="167"/>
    </location>
</feature>